<evidence type="ECO:0000313" key="5">
    <source>
        <dbReference type="Proteomes" id="UP000029964"/>
    </source>
</evidence>
<feature type="region of interest" description="Disordered" evidence="2">
    <location>
        <begin position="397"/>
        <end position="471"/>
    </location>
</feature>
<comment type="caution">
    <text evidence="4">The sequence shown here is derived from an EMBL/GenBank/DDBJ whole genome shotgun (WGS) entry which is preliminary data.</text>
</comment>
<evidence type="ECO:0000256" key="1">
    <source>
        <dbReference type="ARBA" id="ARBA00006082"/>
    </source>
</evidence>
<dbReference type="Proteomes" id="UP000029964">
    <property type="component" value="Unassembled WGS sequence"/>
</dbReference>
<accession>A0A086TGR7</accession>
<dbReference type="PANTHER" id="PTHR10073">
    <property type="entry name" value="DNA MISMATCH REPAIR PROTEIN MLH, PMS, MUTL"/>
    <property type="match status" value="1"/>
</dbReference>
<evidence type="ECO:0000313" key="4">
    <source>
        <dbReference type="EMBL" id="KFH48549.1"/>
    </source>
</evidence>
<dbReference type="InterPro" id="IPR037198">
    <property type="entry name" value="MutL_C_sf"/>
</dbReference>
<dbReference type="InterPro" id="IPR042120">
    <property type="entry name" value="MutL_C_dimsub"/>
</dbReference>
<dbReference type="Gene3D" id="3.30.565.10">
    <property type="entry name" value="Histidine kinase-like ATPase, C-terminal domain"/>
    <property type="match status" value="1"/>
</dbReference>
<dbReference type="HOGENOM" id="CLU_005415_0_0_1"/>
<keyword evidence="5" id="KW-1185">Reference proteome</keyword>
<dbReference type="GO" id="GO:0032300">
    <property type="term" value="C:mismatch repair complex"/>
    <property type="evidence" value="ECO:0007669"/>
    <property type="project" value="InterPro"/>
</dbReference>
<dbReference type="InterPro" id="IPR038973">
    <property type="entry name" value="MutL/Mlh/Pms-like"/>
</dbReference>
<organism evidence="4 5">
    <name type="scientific">Hapsidospora chrysogenum (strain ATCC 11550 / CBS 779.69 / DSM 880 / IAM 14645 / JCM 23072 / IMI 49137)</name>
    <name type="common">Acremonium chrysogenum</name>
    <dbReference type="NCBI Taxonomy" id="857340"/>
    <lineage>
        <taxon>Eukaryota</taxon>
        <taxon>Fungi</taxon>
        <taxon>Dikarya</taxon>
        <taxon>Ascomycota</taxon>
        <taxon>Pezizomycotina</taxon>
        <taxon>Sordariomycetes</taxon>
        <taxon>Hypocreomycetidae</taxon>
        <taxon>Hypocreales</taxon>
        <taxon>Bionectriaceae</taxon>
        <taxon>Hapsidospora</taxon>
    </lineage>
</organism>
<proteinExistence type="inferred from homology"/>
<dbReference type="SUPFAM" id="SSF55874">
    <property type="entry name" value="ATPase domain of HSP90 chaperone/DNA topoisomerase II/histidine kinase"/>
    <property type="match status" value="1"/>
</dbReference>
<evidence type="ECO:0000256" key="2">
    <source>
        <dbReference type="SAM" id="MobiDB-lite"/>
    </source>
</evidence>
<sequence length="877" mass="97226">MPIRQLPDDVVDRLKSSVVITSLNGVALGLLKNALDAGATKVNITVDYSRGNCTVEDNGTGIPPEEFREDGGLGKLHHTSRFPPKDSFYGRNGDFLASLSTLSLLSVSSRHHRHVSHSSVLFHNSKVLARHLPAPPEQCLTSFDHGTRVMVRDLFGSMPVRVKQRASMTSDRIHMDKEWQKLTVDAVAVLLSWDGSSTVSLRESASQREMRLKPPEGVNYALRASRLFSQASLADSTYANSWVPVSAAAERITVKGCISTKPAATRRAQFISLGIVPLTNDFGTNVVYEEINKVFANSSFGVIEERPSEVQGRQTQGEVIGNELRGRKGVERWPMFYFRIRTGGSSVTSVDDILDNRTNDLGTILDLLKAICYGFLKKQHLRPRKVRMSKDELVFSTSKSISRSKRTREPGFTTSRGHHSSRSRSQSATELQPTGYDSPFDGWQRVKVGHAKGPKNTGQHEAAKTMQTEKTNEDCVIGEDGRLLRVPFADVEEEDDGGVVARENSEYFRAPMTEDAKEQSPAGTEAIAPTRELGCTARTSSGLTTRPRREPSEWLKGVLESWDNPVFENATPPIPRTYNESPMPRWGSGLKGFGLTSHHCQAMFESKSIGLGGRISKTALEEAEVIAQVDRKFILAKLPLDGVRSSISDGTSALVMLDQHAVDERCQLEDLMNEYFDWDASNGTAIAKVEPLERPLIFELGAQEGELLRKYQSHLKAWGIQYQVGEKETPRKEAACSVRVDCLPPSILERCRTEPAMLINLVREEVWKLAEGAYPSRTPSSQPDAGNTWVSRFHGCPRGILELLHSRSCRSAVMFNDVLTREECEQMVRRVAKCAFPFQCAHGRPSMAPLVDLGVGGGIGGWTGEDEVVDWKRWLCD</sequence>
<dbReference type="AlphaFoldDB" id="A0A086TGR7"/>
<reference evidence="5" key="1">
    <citation type="journal article" date="2014" name="Genome Announc.">
        <title>Genome sequence and annotation of Acremonium chrysogenum, producer of the beta-lactam antibiotic cephalosporin C.</title>
        <authorList>
            <person name="Terfehr D."/>
            <person name="Dahlmann T.A."/>
            <person name="Specht T."/>
            <person name="Zadra I."/>
            <person name="Kuernsteiner H."/>
            <person name="Kueck U."/>
        </authorList>
    </citation>
    <scope>NUCLEOTIDE SEQUENCE [LARGE SCALE GENOMIC DNA]</scope>
    <source>
        <strain evidence="5">ATCC 11550 / CBS 779.69 / DSM 880 / IAM 14645 / JCM 23072 / IMI 49137</strain>
    </source>
</reference>
<name>A0A086TGR7_HAPC1</name>
<dbReference type="GO" id="GO:0016887">
    <property type="term" value="F:ATP hydrolysis activity"/>
    <property type="evidence" value="ECO:0007669"/>
    <property type="project" value="InterPro"/>
</dbReference>
<comment type="similarity">
    <text evidence="1">Belongs to the DNA mismatch repair MutL/HexB family.</text>
</comment>
<dbReference type="InterPro" id="IPR042121">
    <property type="entry name" value="MutL_C_regsub"/>
</dbReference>
<dbReference type="InterPro" id="IPR036890">
    <property type="entry name" value="HATPase_C_sf"/>
</dbReference>
<dbReference type="OrthoDB" id="429932at2759"/>
<dbReference type="Gene3D" id="3.30.1540.20">
    <property type="entry name" value="MutL, C-terminal domain, dimerisation subdomain"/>
    <property type="match status" value="1"/>
</dbReference>
<dbReference type="GO" id="GO:0005524">
    <property type="term" value="F:ATP binding"/>
    <property type="evidence" value="ECO:0007669"/>
    <property type="project" value="InterPro"/>
</dbReference>
<dbReference type="InterPro" id="IPR014790">
    <property type="entry name" value="MutL_C"/>
</dbReference>
<dbReference type="EMBL" id="JPKY01000003">
    <property type="protein sequence ID" value="KFH48549.1"/>
    <property type="molecule type" value="Genomic_DNA"/>
</dbReference>
<feature type="domain" description="MutL C-terminal dimerisation" evidence="3">
    <location>
        <begin position="625"/>
        <end position="819"/>
    </location>
</feature>
<evidence type="ECO:0000259" key="3">
    <source>
        <dbReference type="SMART" id="SM00853"/>
    </source>
</evidence>
<dbReference type="STRING" id="857340.A0A086TGR7"/>
<dbReference type="GO" id="GO:0006298">
    <property type="term" value="P:mismatch repair"/>
    <property type="evidence" value="ECO:0007669"/>
    <property type="project" value="InterPro"/>
</dbReference>
<dbReference type="SMART" id="SM00853">
    <property type="entry name" value="MutL_C"/>
    <property type="match status" value="1"/>
</dbReference>
<dbReference type="SUPFAM" id="SSF118116">
    <property type="entry name" value="DNA mismatch repair protein MutL"/>
    <property type="match status" value="2"/>
</dbReference>
<protein>
    <submittedName>
        <fullName evidence="4">DNA mismatch repair protein-like protein</fullName>
    </submittedName>
</protein>
<dbReference type="Gene3D" id="3.30.1370.100">
    <property type="entry name" value="MutL, C-terminal domain, regulatory subdomain"/>
    <property type="match status" value="1"/>
</dbReference>
<dbReference type="Pfam" id="PF13589">
    <property type="entry name" value="HATPase_c_3"/>
    <property type="match status" value="1"/>
</dbReference>
<gene>
    <name evidence="4" type="ORF">ACRE_006040</name>
</gene>
<dbReference type="PANTHER" id="PTHR10073:SF47">
    <property type="entry name" value="DNA MISMATCH REPAIR PROTEIN MLH3"/>
    <property type="match status" value="1"/>
</dbReference>
<dbReference type="GO" id="GO:0140664">
    <property type="term" value="F:ATP-dependent DNA damage sensor activity"/>
    <property type="evidence" value="ECO:0007669"/>
    <property type="project" value="InterPro"/>
</dbReference>